<comment type="miscellaneous">
    <text evidence="8">The porphobilinogen subunits are added to the dipyrromethane group.</text>
</comment>
<feature type="modified residue" description="S-(dipyrrolylmethanemethyl)cysteine" evidence="8">
    <location>
        <position position="242"/>
    </location>
</feature>
<dbReference type="SUPFAM" id="SSF54782">
    <property type="entry name" value="Porphobilinogen deaminase (hydroxymethylbilane synthase), C-terminal domain"/>
    <property type="match status" value="1"/>
</dbReference>
<dbReference type="SUPFAM" id="SSF53850">
    <property type="entry name" value="Periplasmic binding protein-like II"/>
    <property type="match status" value="1"/>
</dbReference>
<dbReference type="FunFam" id="3.40.190.10:FF:000005">
    <property type="entry name" value="Porphobilinogen deaminase"/>
    <property type="match status" value="1"/>
</dbReference>
<gene>
    <name evidence="8 11" type="primary">hemC</name>
    <name evidence="11" type="ORF">AB4Y39_21165</name>
</gene>
<keyword evidence="6 8" id="KW-0627">Porphyrin biosynthesis</keyword>
<comment type="similarity">
    <text evidence="3 8">Belongs to the HMBS family.</text>
</comment>
<dbReference type="InterPro" id="IPR022419">
    <property type="entry name" value="Porphobilin_deaminase_cofac_BS"/>
</dbReference>
<dbReference type="EMBL" id="CP162607">
    <property type="protein sequence ID" value="XDK36191.1"/>
    <property type="molecule type" value="Genomic_DNA"/>
</dbReference>
<dbReference type="InterPro" id="IPR036803">
    <property type="entry name" value="Porphobilinogen_deaminase_C_sf"/>
</dbReference>
<dbReference type="Gene3D" id="3.30.160.40">
    <property type="entry name" value="Porphobilinogen deaminase, C-terminal domain"/>
    <property type="match status" value="1"/>
</dbReference>
<dbReference type="PIRSF" id="PIRSF001438">
    <property type="entry name" value="4pyrrol_synth_OHMeBilane_synth"/>
    <property type="match status" value="1"/>
</dbReference>
<reference evidence="11" key="1">
    <citation type="submission" date="2024-07" db="EMBL/GenBank/DDBJ databases">
        <title>Identification and characteristics of a novel species of coltsfoot's symbiotic bacteria.</title>
        <authorList>
            <person name="Juszczyk A."/>
            <person name="Jasielczuk I."/>
            <person name="Gurgul A."/>
            <person name="Rogala M."/>
            <person name="Kowalczyk A."/>
            <person name="Szmatola T."/>
            <person name="Kosecka-Strojek M."/>
            <person name="Arent Z."/>
            <person name="Latowski D."/>
        </authorList>
    </citation>
    <scope>NUCLEOTIDE SEQUENCE</scope>
    <source>
        <strain evidence="11">Hg7Tf</strain>
    </source>
</reference>
<dbReference type="PRINTS" id="PR00151">
    <property type="entry name" value="PORPHBDMNASE"/>
</dbReference>
<dbReference type="HAMAP" id="MF_00260">
    <property type="entry name" value="Porphobil_deam"/>
    <property type="match status" value="1"/>
</dbReference>
<feature type="domain" description="Porphobilinogen deaminase N-terminal" evidence="9">
    <location>
        <begin position="6"/>
        <end position="213"/>
    </location>
</feature>
<feature type="domain" description="Porphobilinogen deaminase C-terminal" evidence="10">
    <location>
        <begin position="227"/>
        <end position="295"/>
    </location>
</feature>
<evidence type="ECO:0000256" key="1">
    <source>
        <dbReference type="ARBA" id="ARBA00002869"/>
    </source>
</evidence>
<comment type="cofactor">
    <cofactor evidence="8">
        <name>dipyrromethane</name>
        <dbReference type="ChEBI" id="CHEBI:60342"/>
    </cofactor>
    <text evidence="8">Binds 1 dipyrromethane group covalently.</text>
</comment>
<evidence type="ECO:0000259" key="10">
    <source>
        <dbReference type="Pfam" id="PF03900"/>
    </source>
</evidence>
<proteinExistence type="inferred from homology"/>
<dbReference type="Gene3D" id="3.40.190.10">
    <property type="entry name" value="Periplasmic binding protein-like II"/>
    <property type="match status" value="2"/>
</dbReference>
<dbReference type="PANTHER" id="PTHR11557">
    <property type="entry name" value="PORPHOBILINOGEN DEAMINASE"/>
    <property type="match status" value="1"/>
</dbReference>
<evidence type="ECO:0000256" key="8">
    <source>
        <dbReference type="HAMAP-Rule" id="MF_00260"/>
    </source>
</evidence>
<dbReference type="FunFam" id="3.40.190.10:FF:000004">
    <property type="entry name" value="Porphobilinogen deaminase"/>
    <property type="match status" value="1"/>
</dbReference>
<dbReference type="EC" id="2.5.1.61" evidence="8"/>
<dbReference type="InterPro" id="IPR022418">
    <property type="entry name" value="Porphobilinogen_deaminase_C"/>
</dbReference>
<dbReference type="FunFam" id="3.30.160.40:FF:000002">
    <property type="entry name" value="Porphobilinogen deaminase"/>
    <property type="match status" value="1"/>
</dbReference>
<accession>A0AB39I1E2</accession>
<dbReference type="PROSITE" id="PS00533">
    <property type="entry name" value="PORPHOBILINOGEN_DEAM"/>
    <property type="match status" value="1"/>
</dbReference>
<dbReference type="GO" id="GO:0004418">
    <property type="term" value="F:hydroxymethylbilane synthase activity"/>
    <property type="evidence" value="ECO:0007669"/>
    <property type="project" value="UniProtKB-UniRule"/>
</dbReference>
<dbReference type="GO" id="GO:0005737">
    <property type="term" value="C:cytoplasm"/>
    <property type="evidence" value="ECO:0007669"/>
    <property type="project" value="UniProtKB-UniRule"/>
</dbReference>
<comment type="pathway">
    <text evidence="2">Porphyrin-containing compound metabolism; protoporphyrin-IX biosynthesis; coproporphyrinogen-III from 5-aminolevulinate: step 2/4.</text>
</comment>
<dbReference type="NCBIfam" id="TIGR00212">
    <property type="entry name" value="hemC"/>
    <property type="match status" value="1"/>
</dbReference>
<evidence type="ECO:0000256" key="3">
    <source>
        <dbReference type="ARBA" id="ARBA00005638"/>
    </source>
</evidence>
<dbReference type="RefSeq" id="WP_101293182.1">
    <property type="nucleotide sequence ID" value="NZ_CP162607.1"/>
</dbReference>
<comment type="subunit">
    <text evidence="4 8">Monomer.</text>
</comment>
<evidence type="ECO:0000256" key="6">
    <source>
        <dbReference type="ARBA" id="ARBA00023244"/>
    </source>
</evidence>
<dbReference type="PANTHER" id="PTHR11557:SF0">
    <property type="entry name" value="PORPHOBILINOGEN DEAMINASE"/>
    <property type="match status" value="1"/>
</dbReference>
<dbReference type="AlphaFoldDB" id="A0AB39I1E2"/>
<evidence type="ECO:0000256" key="7">
    <source>
        <dbReference type="ARBA" id="ARBA00048169"/>
    </source>
</evidence>
<sequence>MSTREIRIATRKSALALWQAEYVKARLEQAHPGLLVTLVPMVSRGDKLLDSPLSKIGGKGLFVKELETALLENQADIAVHSMKDVPMDFPEGLGLYCICEREDPRDAFVSNTFKSLEELPAASIVGTSSLRRQAQLLSHRPDLEIRFLRGNVNTRLAKLDAGEYDAIILASAGLIRLGFEDRITSAISVDDSLPAGGQGAVGIECRSADSEIHALLAPLHHQDTADRVTAERALNKHLNGGCQVPIACYAVLEGDQLWLRGLVGEPSGGKLLSAQARAPRSAAQALGVEVAEDLLKQGAEDILKAVYGEAGHP</sequence>
<dbReference type="InterPro" id="IPR000860">
    <property type="entry name" value="HemC"/>
</dbReference>
<keyword evidence="5 8" id="KW-0808">Transferase</keyword>
<dbReference type="Pfam" id="PF03900">
    <property type="entry name" value="Porphobil_deamC"/>
    <property type="match status" value="1"/>
</dbReference>
<dbReference type="InterPro" id="IPR022417">
    <property type="entry name" value="Porphobilin_deaminase_N"/>
</dbReference>
<evidence type="ECO:0000259" key="9">
    <source>
        <dbReference type="Pfam" id="PF01379"/>
    </source>
</evidence>
<comment type="function">
    <text evidence="1 8">Tetrapolymerization of the monopyrrole PBG into the hydroxymethylbilane pre-uroporphyrinogen in several discrete steps.</text>
</comment>
<organism evidence="11">
    <name type="scientific">Pseudomonas sp. Hg7Tf</name>
    <dbReference type="NCBI Taxonomy" id="3236988"/>
    <lineage>
        <taxon>Bacteria</taxon>
        <taxon>Pseudomonadati</taxon>
        <taxon>Pseudomonadota</taxon>
        <taxon>Gammaproteobacteria</taxon>
        <taxon>Pseudomonadales</taxon>
        <taxon>Pseudomonadaceae</taxon>
        <taxon>Pseudomonas</taxon>
    </lineage>
</organism>
<dbReference type="GO" id="GO:0006782">
    <property type="term" value="P:protoporphyrinogen IX biosynthetic process"/>
    <property type="evidence" value="ECO:0007669"/>
    <property type="project" value="UniProtKB-UniRule"/>
</dbReference>
<dbReference type="CDD" id="cd13646">
    <property type="entry name" value="PBP2_EcHMBS_like"/>
    <property type="match status" value="1"/>
</dbReference>
<evidence type="ECO:0000256" key="4">
    <source>
        <dbReference type="ARBA" id="ARBA00011245"/>
    </source>
</evidence>
<comment type="catalytic activity">
    <reaction evidence="7 8">
        <text>4 porphobilinogen + H2O = hydroxymethylbilane + 4 NH4(+)</text>
        <dbReference type="Rhea" id="RHEA:13185"/>
        <dbReference type="ChEBI" id="CHEBI:15377"/>
        <dbReference type="ChEBI" id="CHEBI:28938"/>
        <dbReference type="ChEBI" id="CHEBI:57845"/>
        <dbReference type="ChEBI" id="CHEBI:58126"/>
        <dbReference type="EC" id="2.5.1.61"/>
    </reaction>
</comment>
<evidence type="ECO:0000313" key="11">
    <source>
        <dbReference type="EMBL" id="XDK36191.1"/>
    </source>
</evidence>
<evidence type="ECO:0000256" key="5">
    <source>
        <dbReference type="ARBA" id="ARBA00022679"/>
    </source>
</evidence>
<evidence type="ECO:0000256" key="2">
    <source>
        <dbReference type="ARBA" id="ARBA00004735"/>
    </source>
</evidence>
<name>A0AB39I1E2_9PSED</name>
<protein>
    <recommendedName>
        <fullName evidence="8">Porphobilinogen deaminase</fullName>
        <shortName evidence="8">PBG</shortName>
        <ecNumber evidence="8">2.5.1.61</ecNumber>
    </recommendedName>
    <alternativeName>
        <fullName evidence="8">Hydroxymethylbilane synthase</fullName>
        <shortName evidence="8">HMBS</shortName>
    </alternativeName>
    <alternativeName>
        <fullName evidence="8">Pre-uroporphyrinogen synthase</fullName>
    </alternativeName>
</protein>
<dbReference type="Pfam" id="PF01379">
    <property type="entry name" value="Porphobil_deam"/>
    <property type="match status" value="1"/>
</dbReference>